<evidence type="ECO:0008006" key="4">
    <source>
        <dbReference type="Google" id="ProtNLM"/>
    </source>
</evidence>
<proteinExistence type="predicted"/>
<dbReference type="Proteomes" id="UP000077069">
    <property type="component" value="Unassembled WGS sequence"/>
</dbReference>
<sequence>MAEVLAIVGGVAGGIQMADAFLKLASELRHFIRTVRYAPQQVHQFRRDLSNFSASLRMFGETSEKGLKYLTKPRERKQREKYIAGVFQECEVVKQGFKQLLSRFFEDVIELPSFHGYLDRVRWYLGRTSVAGLKMSLESAKSSITLFLSLHTVEFLHRKIDKLSRKSQEVPQDLVDALRKTERQLKEQRRATRDAHQLLFEYFKANLHSNQAPLVQDIRPIIQETRSIERSTTKTLRKESHRILRQSSSTSTSRYFDDISPSPSSESTAQEPQGPPVIPPAPGHTSISPKNIPSPPTPCSRARTPTARALSPNAGNSPSVSEKTEHMYVPREISSLRDPSPSAISTVRSRSPPIFGPIIRDDDNSYPSPRVRTEIFTT</sequence>
<evidence type="ECO:0000313" key="3">
    <source>
        <dbReference type="Proteomes" id="UP000077069"/>
    </source>
</evidence>
<name>A0A177BV65_9PLEO</name>
<dbReference type="AlphaFoldDB" id="A0A177BV65"/>
<feature type="compositionally biased region" description="Basic and acidic residues" evidence="1">
    <location>
        <begin position="231"/>
        <end position="242"/>
    </location>
</feature>
<feature type="region of interest" description="Disordered" evidence="1">
    <location>
        <begin position="231"/>
        <end position="378"/>
    </location>
</feature>
<dbReference type="EMBL" id="KV441567">
    <property type="protein sequence ID" value="OAF98548.1"/>
    <property type="molecule type" value="Genomic_DNA"/>
</dbReference>
<accession>A0A177BV65</accession>
<protein>
    <recommendedName>
        <fullName evidence="4">Fungal N-terminal domain-containing protein</fullName>
    </recommendedName>
</protein>
<organism evidence="2 3">
    <name type="scientific">Paraphaeosphaeria sporulosa</name>
    <dbReference type="NCBI Taxonomy" id="1460663"/>
    <lineage>
        <taxon>Eukaryota</taxon>
        <taxon>Fungi</taxon>
        <taxon>Dikarya</taxon>
        <taxon>Ascomycota</taxon>
        <taxon>Pezizomycotina</taxon>
        <taxon>Dothideomycetes</taxon>
        <taxon>Pleosporomycetidae</taxon>
        <taxon>Pleosporales</taxon>
        <taxon>Massarineae</taxon>
        <taxon>Didymosphaeriaceae</taxon>
        <taxon>Paraphaeosphaeria</taxon>
    </lineage>
</organism>
<dbReference type="GeneID" id="28770082"/>
<dbReference type="InParanoid" id="A0A177BV65"/>
<dbReference type="RefSeq" id="XP_018028914.1">
    <property type="nucleotide sequence ID" value="XM_018186596.1"/>
</dbReference>
<evidence type="ECO:0000313" key="2">
    <source>
        <dbReference type="EMBL" id="OAF98548.1"/>
    </source>
</evidence>
<feature type="compositionally biased region" description="Polar residues" evidence="1">
    <location>
        <begin position="245"/>
        <end position="254"/>
    </location>
</feature>
<dbReference type="OrthoDB" id="5431013at2759"/>
<feature type="compositionally biased region" description="Pro residues" evidence="1">
    <location>
        <begin position="273"/>
        <end position="282"/>
    </location>
</feature>
<reference evidence="2 3" key="1">
    <citation type="submission" date="2016-05" db="EMBL/GenBank/DDBJ databases">
        <title>Comparative analysis of secretome profiles of manganese(II)-oxidizing ascomycete fungi.</title>
        <authorList>
            <consortium name="DOE Joint Genome Institute"/>
            <person name="Zeiner C.A."/>
            <person name="Purvine S.O."/>
            <person name="Zink E.M."/>
            <person name="Wu S."/>
            <person name="Pasa-Tolic L."/>
            <person name="Chaput D.L."/>
            <person name="Haridas S."/>
            <person name="Grigoriev I.V."/>
            <person name="Santelli C.M."/>
            <person name="Hansel C.M."/>
        </authorList>
    </citation>
    <scope>NUCLEOTIDE SEQUENCE [LARGE SCALE GENOMIC DNA]</scope>
    <source>
        <strain evidence="2 3">AP3s5-JAC2a</strain>
    </source>
</reference>
<keyword evidence="3" id="KW-1185">Reference proteome</keyword>
<evidence type="ECO:0000256" key="1">
    <source>
        <dbReference type="SAM" id="MobiDB-lite"/>
    </source>
</evidence>
<gene>
    <name evidence="2" type="ORF">CC84DRAFT_519888</name>
</gene>
<feature type="compositionally biased region" description="Polar residues" evidence="1">
    <location>
        <begin position="261"/>
        <end position="271"/>
    </location>
</feature>